<dbReference type="InterPro" id="IPR023335">
    <property type="entry name" value="ATP12_ortho_dom_sf"/>
</dbReference>
<dbReference type="InterPro" id="IPR011419">
    <property type="entry name" value="ATP12_ATP_synth-F1-assembly"/>
</dbReference>
<keyword evidence="2" id="KW-0809">Transit peptide</keyword>
<organism evidence="4 5">
    <name type="scientific">Roseovarius faecimaris</name>
    <dbReference type="NCBI Taxonomy" id="2494550"/>
    <lineage>
        <taxon>Bacteria</taxon>
        <taxon>Pseudomonadati</taxon>
        <taxon>Pseudomonadota</taxon>
        <taxon>Alphaproteobacteria</taxon>
        <taxon>Rhodobacterales</taxon>
        <taxon>Roseobacteraceae</taxon>
        <taxon>Roseovarius</taxon>
    </lineage>
</organism>
<proteinExistence type="inferred from homology"/>
<accession>A0A6I6IMU3</accession>
<dbReference type="OrthoDB" id="9797825at2"/>
<dbReference type="EMBL" id="CP034348">
    <property type="protein sequence ID" value="QGX97113.1"/>
    <property type="molecule type" value="Genomic_DNA"/>
</dbReference>
<evidence type="ECO:0000256" key="3">
    <source>
        <dbReference type="ARBA" id="ARBA00023186"/>
    </source>
</evidence>
<evidence type="ECO:0000313" key="5">
    <source>
        <dbReference type="Proteomes" id="UP000428330"/>
    </source>
</evidence>
<evidence type="ECO:0000256" key="1">
    <source>
        <dbReference type="ARBA" id="ARBA00008231"/>
    </source>
</evidence>
<dbReference type="PANTHER" id="PTHR21013:SF10">
    <property type="entry name" value="ATP SYNTHASE MITOCHONDRIAL F1 COMPLEX ASSEMBLY FACTOR 2"/>
    <property type="match status" value="1"/>
</dbReference>
<dbReference type="KEGG" id="rom:EI983_01995"/>
<comment type="similarity">
    <text evidence="1">Belongs to the ATP12 family.</text>
</comment>
<keyword evidence="5" id="KW-1185">Reference proteome</keyword>
<name>A0A6I6IMU3_9RHOB</name>
<dbReference type="Proteomes" id="UP000428330">
    <property type="component" value="Chromosome"/>
</dbReference>
<keyword evidence="3" id="KW-0143">Chaperone</keyword>
<dbReference type="Gene3D" id="1.10.3580.10">
    <property type="entry name" value="ATP12 ATPase"/>
    <property type="match status" value="1"/>
</dbReference>
<dbReference type="SUPFAM" id="SSF160909">
    <property type="entry name" value="ATP12-like"/>
    <property type="match status" value="1"/>
</dbReference>
<sequence>MSEWKAKRFWDAASVEEVDGGFTVRLDGRPVKTPAKAPLVVPTQALAACIAAEWDAQEGEVNPTNMPFTRSANAAIDKVTQQHAEVADLIAAYGDADLTCYRADSPAELVARQAQAWDPLIEWIHQRHGVRLVPVSGVMHQPQDIRALERLSAQTHALDAFALTAFHDLVGMSGSLVIGFAALENLHPAEHLWALSRIDETYQEELWGKDEEASELAAKKQSDFLHAKAFYDLSRPI</sequence>
<dbReference type="GO" id="GO:0043461">
    <property type="term" value="P:proton-transporting ATP synthase complex assembly"/>
    <property type="evidence" value="ECO:0007669"/>
    <property type="project" value="InterPro"/>
</dbReference>
<dbReference type="Gene3D" id="3.30.2180.10">
    <property type="entry name" value="ATP12-like"/>
    <property type="match status" value="1"/>
</dbReference>
<dbReference type="AlphaFoldDB" id="A0A6I6IMU3"/>
<dbReference type="Pfam" id="PF07542">
    <property type="entry name" value="ATP12"/>
    <property type="match status" value="1"/>
</dbReference>
<reference evidence="5" key="1">
    <citation type="submission" date="2018-12" db="EMBL/GenBank/DDBJ databases">
        <title>Complete genome sequence of Roseovarius sp. MME-070.</title>
        <authorList>
            <person name="Nam Y.-D."/>
            <person name="Kang J."/>
            <person name="Chung W.-H."/>
            <person name="Park Y.S."/>
        </authorList>
    </citation>
    <scope>NUCLEOTIDE SEQUENCE [LARGE SCALE GENOMIC DNA]</scope>
    <source>
        <strain evidence="5">MME-070</strain>
    </source>
</reference>
<evidence type="ECO:0000313" key="4">
    <source>
        <dbReference type="EMBL" id="QGX97113.1"/>
    </source>
</evidence>
<dbReference type="RefSeq" id="WP_157705618.1">
    <property type="nucleotide sequence ID" value="NZ_CP034348.1"/>
</dbReference>
<gene>
    <name evidence="4" type="ORF">EI983_01995</name>
</gene>
<dbReference type="InterPro" id="IPR042272">
    <property type="entry name" value="ATP12_ATP_synth-F1-assembly_N"/>
</dbReference>
<evidence type="ECO:0000256" key="2">
    <source>
        <dbReference type="ARBA" id="ARBA00022946"/>
    </source>
</evidence>
<dbReference type="PANTHER" id="PTHR21013">
    <property type="entry name" value="ATP SYNTHASE MITOCHONDRIAL F1 COMPLEX ASSEMBLY FACTOR 2/ATP12 PROTEIN, MITOCHONDRIAL PRECURSOR"/>
    <property type="match status" value="1"/>
</dbReference>
<protein>
    <submittedName>
        <fullName evidence="4">ATPase</fullName>
    </submittedName>
</protein>